<accession>A0A0C9Z7B3</accession>
<dbReference type="Proteomes" id="UP000054018">
    <property type="component" value="Unassembled WGS sequence"/>
</dbReference>
<reference evidence="1 2" key="1">
    <citation type="submission" date="2014-04" db="EMBL/GenBank/DDBJ databases">
        <authorList>
            <consortium name="DOE Joint Genome Institute"/>
            <person name="Kuo A."/>
            <person name="Kohler A."/>
            <person name="Costa M.D."/>
            <person name="Nagy L.G."/>
            <person name="Floudas D."/>
            <person name="Copeland A."/>
            <person name="Barry K.W."/>
            <person name="Cichocki N."/>
            <person name="Veneault-Fourrey C."/>
            <person name="LaButti K."/>
            <person name="Lindquist E.A."/>
            <person name="Lipzen A."/>
            <person name="Lundell T."/>
            <person name="Morin E."/>
            <person name="Murat C."/>
            <person name="Sun H."/>
            <person name="Tunlid A."/>
            <person name="Henrissat B."/>
            <person name="Grigoriev I.V."/>
            <person name="Hibbett D.S."/>
            <person name="Martin F."/>
            <person name="Nordberg H.P."/>
            <person name="Cantor M.N."/>
            <person name="Hua S.X."/>
        </authorList>
    </citation>
    <scope>NUCLEOTIDE SEQUENCE [LARGE SCALE GENOMIC DNA]</scope>
    <source>
        <strain evidence="1 2">441</strain>
    </source>
</reference>
<dbReference type="AlphaFoldDB" id="A0A0C9Z7B3"/>
<reference evidence="2" key="2">
    <citation type="submission" date="2015-01" db="EMBL/GenBank/DDBJ databases">
        <title>Evolutionary Origins and Diversification of the Mycorrhizal Mutualists.</title>
        <authorList>
            <consortium name="DOE Joint Genome Institute"/>
            <consortium name="Mycorrhizal Genomics Consortium"/>
            <person name="Kohler A."/>
            <person name="Kuo A."/>
            <person name="Nagy L.G."/>
            <person name="Floudas D."/>
            <person name="Copeland A."/>
            <person name="Barry K.W."/>
            <person name="Cichocki N."/>
            <person name="Veneault-Fourrey C."/>
            <person name="LaButti K."/>
            <person name="Lindquist E.A."/>
            <person name="Lipzen A."/>
            <person name="Lundell T."/>
            <person name="Morin E."/>
            <person name="Murat C."/>
            <person name="Riley R."/>
            <person name="Ohm R."/>
            <person name="Sun H."/>
            <person name="Tunlid A."/>
            <person name="Henrissat B."/>
            <person name="Grigoriev I.V."/>
            <person name="Hibbett D.S."/>
            <person name="Martin F."/>
        </authorList>
    </citation>
    <scope>NUCLEOTIDE SEQUENCE [LARGE SCALE GENOMIC DNA]</scope>
    <source>
        <strain evidence="2">441</strain>
    </source>
</reference>
<evidence type="ECO:0000313" key="1">
    <source>
        <dbReference type="EMBL" id="KIK15773.1"/>
    </source>
</evidence>
<dbReference type="HOGENOM" id="CLU_2622926_0_0_1"/>
<keyword evidence="2" id="KW-1185">Reference proteome</keyword>
<organism evidence="1 2">
    <name type="scientific">Pisolithus microcarpus 441</name>
    <dbReference type="NCBI Taxonomy" id="765257"/>
    <lineage>
        <taxon>Eukaryota</taxon>
        <taxon>Fungi</taxon>
        <taxon>Dikarya</taxon>
        <taxon>Basidiomycota</taxon>
        <taxon>Agaricomycotina</taxon>
        <taxon>Agaricomycetes</taxon>
        <taxon>Agaricomycetidae</taxon>
        <taxon>Boletales</taxon>
        <taxon>Sclerodermatineae</taxon>
        <taxon>Pisolithaceae</taxon>
        <taxon>Pisolithus</taxon>
    </lineage>
</organism>
<proteinExistence type="predicted"/>
<gene>
    <name evidence="1" type="ORF">PISMIDRAFT_289456</name>
</gene>
<sequence>MSAYFYIDQIDKCHETRHKHVVLKATAVLELELGHHWSIRNYFLITTKRCFMIHPVIGTSRHVDREANLDQSHRMIIG</sequence>
<protein>
    <submittedName>
        <fullName evidence="1">Uncharacterized protein</fullName>
    </submittedName>
</protein>
<evidence type="ECO:0000313" key="2">
    <source>
        <dbReference type="Proteomes" id="UP000054018"/>
    </source>
</evidence>
<name>A0A0C9Z7B3_9AGAM</name>
<dbReference type="EMBL" id="KN833878">
    <property type="protein sequence ID" value="KIK15773.1"/>
    <property type="molecule type" value="Genomic_DNA"/>
</dbReference>